<evidence type="ECO:0000313" key="1">
    <source>
        <dbReference type="EMBL" id="GFX89491.1"/>
    </source>
</evidence>
<comment type="caution">
    <text evidence="1">The sequence shown here is derived from an EMBL/GenBank/DDBJ whole genome shotgun (WGS) entry which is preliminary data.</text>
</comment>
<dbReference type="AlphaFoldDB" id="A0A8X6URC8"/>
<gene>
    <name evidence="1" type="ORF">TNCV_483261</name>
</gene>
<keyword evidence="2" id="KW-1185">Reference proteome</keyword>
<organism evidence="1 2">
    <name type="scientific">Trichonephila clavipes</name>
    <name type="common">Golden silk orbweaver</name>
    <name type="synonym">Nephila clavipes</name>
    <dbReference type="NCBI Taxonomy" id="2585209"/>
    <lineage>
        <taxon>Eukaryota</taxon>
        <taxon>Metazoa</taxon>
        <taxon>Ecdysozoa</taxon>
        <taxon>Arthropoda</taxon>
        <taxon>Chelicerata</taxon>
        <taxon>Arachnida</taxon>
        <taxon>Araneae</taxon>
        <taxon>Araneomorphae</taxon>
        <taxon>Entelegynae</taxon>
        <taxon>Araneoidea</taxon>
        <taxon>Nephilidae</taxon>
        <taxon>Trichonephila</taxon>
    </lineage>
</organism>
<reference evidence="1" key="1">
    <citation type="submission" date="2020-08" db="EMBL/GenBank/DDBJ databases">
        <title>Multicomponent nature underlies the extraordinary mechanical properties of spider dragline silk.</title>
        <authorList>
            <person name="Kono N."/>
            <person name="Nakamura H."/>
            <person name="Mori M."/>
            <person name="Yoshida Y."/>
            <person name="Ohtoshi R."/>
            <person name="Malay A.D."/>
            <person name="Moran D.A.P."/>
            <person name="Tomita M."/>
            <person name="Numata K."/>
            <person name="Arakawa K."/>
        </authorList>
    </citation>
    <scope>NUCLEOTIDE SEQUENCE</scope>
</reference>
<sequence length="186" mass="21426">MSLSSQPAYFYYANIFLPDGNPVPIELFTATISRDGRDPEVIFITMNHDGLTSTPKDFPSNSYENARLRMIYHPLPKSVPVEYPPFCMRGKFSQLFRGNRGLIVVKGMEQKIFFQELGLFSMDLKTLPKFKDFSDGTFPNPLHDGVHEKEDVSYSTKVKSYQFAKYLPQFNKLHAEWSHKVTVLTQ</sequence>
<protein>
    <submittedName>
        <fullName evidence="1">Uncharacterized protein</fullName>
    </submittedName>
</protein>
<dbReference type="Proteomes" id="UP000887159">
    <property type="component" value="Unassembled WGS sequence"/>
</dbReference>
<name>A0A8X6URC8_TRICX</name>
<evidence type="ECO:0000313" key="2">
    <source>
        <dbReference type="Proteomes" id="UP000887159"/>
    </source>
</evidence>
<dbReference type="EMBL" id="BMAU01021072">
    <property type="protein sequence ID" value="GFX89491.1"/>
    <property type="molecule type" value="Genomic_DNA"/>
</dbReference>
<proteinExistence type="predicted"/>
<accession>A0A8X6URC8</accession>